<dbReference type="SUPFAM" id="SSF53756">
    <property type="entry name" value="UDP-Glycosyltransferase/glycogen phosphorylase"/>
    <property type="match status" value="1"/>
</dbReference>
<sequence length="338" mass="38257">MAAEVPILRSLGWEVYVPKIIPHNNPEYRSGGVTYEYDAALQLHPAALAILNQHDFYHQAWSATVTEILNKNFDVLIAGFSYYTLVLSEAAKKFNGLICARAFGREYPRTYADFDQYGMMPGVLAELDRLGSRFVFAQGYENLAEIEPEALQRHAQTVGIPLPKQIFHYEGIWKGGGENAIFLCPSITTSAFYQEIYKGIKESFSYLPHIIFGKQSGNVNDPCVLPYLSDSELVELYENAPVFVYPHTEPRHVHYSPLEAMVVGTPVLYLKDALIDRLSGNADVPGRCDGVEEMQEKAMRLVRGDKLLAERIRSNQSRVIDRFSIDRAKKQWLSILTR</sequence>
<gene>
    <name evidence="1" type="ORF">MAE02_23120</name>
</gene>
<evidence type="ECO:0000313" key="1">
    <source>
        <dbReference type="EMBL" id="GEO14616.1"/>
    </source>
</evidence>
<accession>A0A512BRI4</accession>
<reference evidence="1 2" key="1">
    <citation type="submission" date="2019-07" db="EMBL/GenBank/DDBJ databases">
        <title>Whole genome shotgun sequence of Microvirga aerophila NBRC 106136.</title>
        <authorList>
            <person name="Hosoyama A."/>
            <person name="Uohara A."/>
            <person name="Ohji S."/>
            <person name="Ichikawa N."/>
        </authorList>
    </citation>
    <scope>NUCLEOTIDE SEQUENCE [LARGE SCALE GENOMIC DNA]</scope>
    <source>
        <strain evidence="1 2">NBRC 106136</strain>
    </source>
</reference>
<proteinExistence type="predicted"/>
<evidence type="ECO:0008006" key="3">
    <source>
        <dbReference type="Google" id="ProtNLM"/>
    </source>
</evidence>
<organism evidence="1 2">
    <name type="scientific">Microvirga aerophila</name>
    <dbReference type="NCBI Taxonomy" id="670291"/>
    <lineage>
        <taxon>Bacteria</taxon>
        <taxon>Pseudomonadati</taxon>
        <taxon>Pseudomonadota</taxon>
        <taxon>Alphaproteobacteria</taxon>
        <taxon>Hyphomicrobiales</taxon>
        <taxon>Methylobacteriaceae</taxon>
        <taxon>Microvirga</taxon>
    </lineage>
</organism>
<comment type="caution">
    <text evidence="1">The sequence shown here is derived from an EMBL/GenBank/DDBJ whole genome shotgun (WGS) entry which is preliminary data.</text>
</comment>
<protein>
    <recommendedName>
        <fullName evidence="3">Glycosyl transferase</fullName>
    </recommendedName>
</protein>
<dbReference type="OrthoDB" id="8479354at2"/>
<name>A0A512BRI4_9HYPH</name>
<dbReference type="Gene3D" id="3.40.50.2000">
    <property type="entry name" value="Glycogen Phosphorylase B"/>
    <property type="match status" value="1"/>
</dbReference>
<evidence type="ECO:0000313" key="2">
    <source>
        <dbReference type="Proteomes" id="UP000321085"/>
    </source>
</evidence>
<dbReference type="Proteomes" id="UP000321085">
    <property type="component" value="Unassembled WGS sequence"/>
</dbReference>
<keyword evidence="2" id="KW-1185">Reference proteome</keyword>
<dbReference type="AlphaFoldDB" id="A0A512BRI4"/>
<dbReference type="EMBL" id="BJYU01000026">
    <property type="protein sequence ID" value="GEO14616.1"/>
    <property type="molecule type" value="Genomic_DNA"/>
</dbReference>